<dbReference type="InterPro" id="IPR018714">
    <property type="entry name" value="DUF2237"/>
</dbReference>
<dbReference type="Proteomes" id="UP000285123">
    <property type="component" value="Unassembled WGS sequence"/>
</dbReference>
<evidence type="ECO:0008006" key="3">
    <source>
        <dbReference type="Google" id="ProtNLM"/>
    </source>
</evidence>
<dbReference type="EMBL" id="AYKF01000092">
    <property type="protein sequence ID" value="ROO27468.1"/>
    <property type="molecule type" value="Genomic_DNA"/>
</dbReference>
<evidence type="ECO:0000313" key="1">
    <source>
        <dbReference type="EMBL" id="ROO27468.1"/>
    </source>
</evidence>
<dbReference type="OrthoDB" id="9792525at2"/>
<evidence type="ECO:0000313" key="2">
    <source>
        <dbReference type="Proteomes" id="UP000285123"/>
    </source>
</evidence>
<name>A0A423PPI5_9GAMM</name>
<accession>A0A423PPI5</accession>
<dbReference type="AlphaFoldDB" id="A0A423PPI5"/>
<organism evidence="1 2">
    <name type="scientific">Salinisphaera orenii YIM 95161</name>
    <dbReference type="NCBI Taxonomy" id="1051139"/>
    <lineage>
        <taxon>Bacteria</taxon>
        <taxon>Pseudomonadati</taxon>
        <taxon>Pseudomonadota</taxon>
        <taxon>Gammaproteobacteria</taxon>
        <taxon>Salinisphaerales</taxon>
        <taxon>Salinisphaeraceae</taxon>
        <taxon>Salinisphaera</taxon>
    </lineage>
</organism>
<gene>
    <name evidence="1" type="ORF">SAHL_11405</name>
</gene>
<protein>
    <recommendedName>
        <fullName evidence="3">DUF2237 domain-containing protein</fullName>
    </recommendedName>
</protein>
<dbReference type="Gene3D" id="3.30.56.110">
    <property type="entry name" value="Protein of unknown function DUF2237"/>
    <property type="match status" value="1"/>
</dbReference>
<dbReference type="Pfam" id="PF09996">
    <property type="entry name" value="DUF2237"/>
    <property type="match status" value="1"/>
</dbReference>
<sequence length="127" mass="13495">MTQTENPARNVLGEPLAGCCDAPVTGFFRDGFCRTGPADAGRHVVCAVMTREFLDYTAARGNDLSTPRPEFDFPGLEAGDRWCLCAARWGEALAEGVAPRVALTATDAAALEILDLADLKAHAIDLS</sequence>
<dbReference type="PANTHER" id="PTHR37466">
    <property type="entry name" value="SLR1628 PROTEIN"/>
    <property type="match status" value="1"/>
</dbReference>
<reference evidence="1 2" key="1">
    <citation type="submission" date="2013-10" db="EMBL/GenBank/DDBJ databases">
        <title>Salinisphaera halophila YIM 95161 Genome Sequencing.</title>
        <authorList>
            <person name="Lai Q."/>
            <person name="Li C."/>
            <person name="Shao Z."/>
        </authorList>
    </citation>
    <scope>NUCLEOTIDE SEQUENCE [LARGE SCALE GENOMIC DNA]</scope>
    <source>
        <strain evidence="1 2">YIM 95161</strain>
    </source>
</reference>
<comment type="caution">
    <text evidence="1">The sequence shown here is derived from an EMBL/GenBank/DDBJ whole genome shotgun (WGS) entry which is preliminary data.</text>
</comment>
<proteinExistence type="predicted"/>
<dbReference type="RefSeq" id="WP_123591535.1">
    <property type="nucleotide sequence ID" value="NZ_AYKF01000092.1"/>
</dbReference>
<dbReference type="PANTHER" id="PTHR37466:SF1">
    <property type="entry name" value="SLR1628 PROTEIN"/>
    <property type="match status" value="1"/>
</dbReference>